<dbReference type="Proteomes" id="UP001279681">
    <property type="component" value="Unassembled WGS sequence"/>
</dbReference>
<evidence type="ECO:0000313" key="1">
    <source>
        <dbReference type="EMBL" id="MDX8336305.1"/>
    </source>
</evidence>
<dbReference type="InterPro" id="IPR036249">
    <property type="entry name" value="Thioredoxin-like_sf"/>
</dbReference>
<dbReference type="SUPFAM" id="SSF52833">
    <property type="entry name" value="Thioredoxin-like"/>
    <property type="match status" value="1"/>
</dbReference>
<name>A0ABU4WAX3_9FUSO</name>
<reference evidence="2" key="1">
    <citation type="submission" date="2023-07" db="EMBL/GenBank/DDBJ databases">
        <authorList>
            <person name="Colorado M.A."/>
            <person name="Villamil L.M."/>
            <person name="Melo J.F."/>
            <person name="Rodriguez J.A."/>
            <person name="Ruiz R.Y."/>
        </authorList>
    </citation>
    <scope>NUCLEOTIDE SEQUENCE [LARGE SCALE GENOMIC DNA]</scope>
    <source>
        <strain evidence="2">C33</strain>
    </source>
</reference>
<dbReference type="PANTHER" id="PTHR43342:SF1">
    <property type="entry name" value="BIFURCATING [FEFE] HYDROGENASE GAMMA SUBUNIT"/>
    <property type="match status" value="1"/>
</dbReference>
<dbReference type="InterPro" id="IPR028431">
    <property type="entry name" value="NADP_DH_HndA-like"/>
</dbReference>
<organism evidence="1 2">
    <name type="scientific">Candidatus Cetobacterium colombiensis</name>
    <dbReference type="NCBI Taxonomy" id="3073100"/>
    <lineage>
        <taxon>Bacteria</taxon>
        <taxon>Fusobacteriati</taxon>
        <taxon>Fusobacteriota</taxon>
        <taxon>Fusobacteriia</taxon>
        <taxon>Fusobacteriales</taxon>
        <taxon>Fusobacteriaceae</taxon>
        <taxon>Cetobacterium</taxon>
    </lineage>
</organism>
<proteinExistence type="predicted"/>
<dbReference type="EMBL" id="JAVIKH010000008">
    <property type="protein sequence ID" value="MDX8336305.1"/>
    <property type="molecule type" value="Genomic_DNA"/>
</dbReference>
<evidence type="ECO:0000313" key="2">
    <source>
        <dbReference type="Proteomes" id="UP001279681"/>
    </source>
</evidence>
<keyword evidence="2" id="KW-1185">Reference proteome</keyword>
<comment type="caution">
    <text evidence="1">The sequence shown here is derived from an EMBL/GenBank/DDBJ whole genome shotgun (WGS) entry which is preliminary data.</text>
</comment>
<dbReference type="PANTHER" id="PTHR43342">
    <property type="entry name" value="NADH-QUINONE OXIDOREDUCTASE, E SUBUNIT"/>
    <property type="match status" value="1"/>
</dbReference>
<dbReference type="Gene3D" id="3.40.30.10">
    <property type="entry name" value="Glutaredoxin"/>
    <property type="match status" value="1"/>
</dbReference>
<dbReference type="Pfam" id="PF01257">
    <property type="entry name" value="2Fe-2S_thioredx"/>
    <property type="match status" value="1"/>
</dbReference>
<accession>A0ABU4WAX3</accession>
<dbReference type="CDD" id="cd02980">
    <property type="entry name" value="TRX_Fd_family"/>
    <property type="match status" value="1"/>
</dbReference>
<dbReference type="RefSeq" id="WP_320313709.1">
    <property type="nucleotide sequence ID" value="NZ_JAVIKH010000008.1"/>
</dbReference>
<gene>
    <name evidence="1" type="ORF">RFV38_07330</name>
</gene>
<sequence length="139" mass="16405">MKGFYEKLDVYIDELENKKDDYKVLSFVLDELGYLPDDVLAYVSKKLDIFPFSLEGTIKFYPKLQKARVKHYVQICVGRNCNQPGLKEKLNELREKINFPIEERHCLGRCAKASNLKVNEEYYSYKTLEDLEKLLLNLK</sequence>
<protein>
    <submittedName>
        <fullName evidence="1">NAD(P)H-dependent oxidoreductase subunit E</fullName>
    </submittedName>
</protein>